<dbReference type="InterPro" id="IPR021944">
    <property type="entry name" value="DUF3560"/>
</dbReference>
<keyword evidence="3" id="KW-1185">Reference proteome</keyword>
<dbReference type="AlphaFoldDB" id="A0A498BVL8"/>
<name>A0A498BVL8_9MICO</name>
<dbReference type="OrthoDB" id="9803716at2"/>
<dbReference type="Pfam" id="PF12083">
    <property type="entry name" value="DUF3560"/>
    <property type="match status" value="1"/>
</dbReference>
<dbReference type="Proteomes" id="UP000273158">
    <property type="component" value="Unassembled WGS sequence"/>
</dbReference>
<reference evidence="2 3" key="1">
    <citation type="journal article" date="2015" name="Stand. Genomic Sci.">
        <title>Genomic Encyclopedia of Bacterial and Archaeal Type Strains, Phase III: the genomes of soil and plant-associated and newly described type strains.</title>
        <authorList>
            <person name="Whitman W.B."/>
            <person name="Woyke T."/>
            <person name="Klenk H.P."/>
            <person name="Zhou Y."/>
            <person name="Lilburn T.G."/>
            <person name="Beck B.J."/>
            <person name="De Vos P."/>
            <person name="Vandamme P."/>
            <person name="Eisen J.A."/>
            <person name="Garrity G."/>
            <person name="Hugenholtz P."/>
            <person name="Kyrpides N.C."/>
        </authorList>
    </citation>
    <scope>NUCLEOTIDE SEQUENCE [LARGE SCALE GENOMIC DNA]</scope>
    <source>
        <strain evidence="2 3">S2T63</strain>
    </source>
</reference>
<accession>A0A498BVL8</accession>
<dbReference type="RefSeq" id="WP_121061260.1">
    <property type="nucleotide sequence ID" value="NZ_RCDB01000005.1"/>
</dbReference>
<evidence type="ECO:0000313" key="3">
    <source>
        <dbReference type="Proteomes" id="UP000273158"/>
    </source>
</evidence>
<organism evidence="2 3">
    <name type="scientific">Microbacterium telephonicum</name>
    <dbReference type="NCBI Taxonomy" id="1714841"/>
    <lineage>
        <taxon>Bacteria</taxon>
        <taxon>Bacillati</taxon>
        <taxon>Actinomycetota</taxon>
        <taxon>Actinomycetes</taxon>
        <taxon>Micrococcales</taxon>
        <taxon>Microbacteriaceae</taxon>
        <taxon>Microbacterium</taxon>
    </lineage>
</organism>
<feature type="compositionally biased region" description="Basic residues" evidence="1">
    <location>
        <begin position="134"/>
        <end position="145"/>
    </location>
</feature>
<proteinExistence type="predicted"/>
<sequence length="320" mass="35568">MLTITHTHEAGTIIEGTAKGDGTAEILKANCWRWGRSIGAWYVPNSRDRLPQDHIITRTAAALEAAGFPLAPLQIDRTSRSTAEVEAGKIARQADRVDALDAKADRKTATAETLWDAHMRDVARLPEGGEPIKVGHHSERRHRHAIDKAHSSARRGIDAHHEAEEAVRRANAAAVTTDARYNPVTVANRIEKIAADIRRVERRIEDDVYDAETGYRPATAEQKAKRAAHYAPQLDELRDQLAYWEQVRADQIATGKATGYSPATVHKGDAVKIRGHWRRVARVNTKTVSVETGYSWTDRVAYAEIQDHRTAHATAEEVAR</sequence>
<comment type="caution">
    <text evidence="2">The sequence shown here is derived from an EMBL/GenBank/DDBJ whole genome shotgun (WGS) entry which is preliminary data.</text>
</comment>
<evidence type="ECO:0000313" key="2">
    <source>
        <dbReference type="EMBL" id="RLK46426.1"/>
    </source>
</evidence>
<feature type="region of interest" description="Disordered" evidence="1">
    <location>
        <begin position="127"/>
        <end position="154"/>
    </location>
</feature>
<dbReference type="EMBL" id="RCDB01000005">
    <property type="protein sequence ID" value="RLK46426.1"/>
    <property type="molecule type" value="Genomic_DNA"/>
</dbReference>
<evidence type="ECO:0000256" key="1">
    <source>
        <dbReference type="SAM" id="MobiDB-lite"/>
    </source>
</evidence>
<protein>
    <submittedName>
        <fullName evidence="2">Uncharacterized protein DUF3560</fullName>
    </submittedName>
</protein>
<gene>
    <name evidence="2" type="ORF">C7474_2964</name>
</gene>